<sequence length="125" mass="14432">MAGLRAVNSMGSMTFWGHCHWNRERQRFWIGCKYTAHSATDKCKSEQHPLKCHKAVKRFFACKDCKHRTFAFTKLPTHVCRVCKGSSFERTSMMKARKGPKLDAETLNIRGEEEKFLDSQCSIKG</sequence>
<feature type="domain" description="Replication factor Mcm10 C-terminal" evidence="1">
    <location>
        <begin position="1"/>
        <end position="119"/>
    </location>
</feature>
<dbReference type="Pfam" id="PF09332">
    <property type="entry name" value="Mcm10"/>
    <property type="match status" value="1"/>
</dbReference>
<dbReference type="InterPro" id="IPR015411">
    <property type="entry name" value="Rep_factor_Mcm10_C"/>
</dbReference>
<dbReference type="PANTHER" id="PTHR13454">
    <property type="entry name" value="PROTEIN MCM10 HOMOLOG"/>
    <property type="match status" value="1"/>
</dbReference>
<evidence type="ECO:0000313" key="3">
    <source>
        <dbReference type="Proteomes" id="UP000499080"/>
    </source>
</evidence>
<name>A0A4Y2JDG8_ARAVE</name>
<dbReference type="GO" id="GO:0006270">
    <property type="term" value="P:DNA replication initiation"/>
    <property type="evidence" value="ECO:0007669"/>
    <property type="project" value="InterPro"/>
</dbReference>
<dbReference type="AlphaFoldDB" id="A0A4Y2JDG8"/>
<reference evidence="2 3" key="1">
    <citation type="journal article" date="2019" name="Sci. Rep.">
        <title>Orb-weaving spider Araneus ventricosus genome elucidates the spidroin gene catalogue.</title>
        <authorList>
            <person name="Kono N."/>
            <person name="Nakamura H."/>
            <person name="Ohtoshi R."/>
            <person name="Moran D.A.P."/>
            <person name="Shinohara A."/>
            <person name="Yoshida Y."/>
            <person name="Fujiwara M."/>
            <person name="Mori M."/>
            <person name="Tomita M."/>
            <person name="Arakawa K."/>
        </authorList>
    </citation>
    <scope>NUCLEOTIDE SEQUENCE [LARGE SCALE GENOMIC DNA]</scope>
</reference>
<protein>
    <submittedName>
        <fullName evidence="2">Protein MCM10</fullName>
    </submittedName>
</protein>
<dbReference type="GO" id="GO:0003697">
    <property type="term" value="F:single-stranded DNA binding"/>
    <property type="evidence" value="ECO:0007669"/>
    <property type="project" value="InterPro"/>
</dbReference>
<dbReference type="InterPro" id="IPR056791">
    <property type="entry name" value="Znf_Mcm10_C"/>
</dbReference>
<dbReference type="Pfam" id="PF24863">
    <property type="entry name" value="zf-CCCH_Mcm10"/>
    <property type="match status" value="1"/>
</dbReference>
<dbReference type="EMBL" id="BGPR01003371">
    <property type="protein sequence ID" value="GBM87292.1"/>
    <property type="molecule type" value="Genomic_DNA"/>
</dbReference>
<dbReference type="Proteomes" id="UP000499080">
    <property type="component" value="Unassembled WGS sequence"/>
</dbReference>
<proteinExistence type="predicted"/>
<accession>A0A4Y2JDG8</accession>
<comment type="caution">
    <text evidence="2">The sequence shown here is derived from an EMBL/GenBank/DDBJ whole genome shotgun (WGS) entry which is preliminary data.</text>
</comment>
<gene>
    <name evidence="2" type="primary">Mcm10_0</name>
    <name evidence="2" type="ORF">AVEN_107413_1</name>
</gene>
<keyword evidence="3" id="KW-1185">Reference proteome</keyword>
<dbReference type="PANTHER" id="PTHR13454:SF11">
    <property type="entry name" value="PROTEIN MCM10 HOMOLOG"/>
    <property type="match status" value="1"/>
</dbReference>
<dbReference type="OrthoDB" id="273123at2759"/>
<evidence type="ECO:0000313" key="2">
    <source>
        <dbReference type="EMBL" id="GBM87292.1"/>
    </source>
</evidence>
<dbReference type="SMART" id="SM01280">
    <property type="entry name" value="Mcm10"/>
    <property type="match status" value="1"/>
</dbReference>
<organism evidence="2 3">
    <name type="scientific">Araneus ventricosus</name>
    <name type="common">Orbweaver spider</name>
    <name type="synonym">Epeira ventricosa</name>
    <dbReference type="NCBI Taxonomy" id="182803"/>
    <lineage>
        <taxon>Eukaryota</taxon>
        <taxon>Metazoa</taxon>
        <taxon>Ecdysozoa</taxon>
        <taxon>Arthropoda</taxon>
        <taxon>Chelicerata</taxon>
        <taxon>Arachnida</taxon>
        <taxon>Araneae</taxon>
        <taxon>Araneomorphae</taxon>
        <taxon>Entelegynae</taxon>
        <taxon>Araneoidea</taxon>
        <taxon>Araneidae</taxon>
        <taxon>Araneus</taxon>
    </lineage>
</organism>
<dbReference type="InterPro" id="IPR040184">
    <property type="entry name" value="Mcm10"/>
</dbReference>
<dbReference type="GO" id="GO:0043596">
    <property type="term" value="C:nuclear replication fork"/>
    <property type="evidence" value="ECO:0007669"/>
    <property type="project" value="TreeGrafter"/>
</dbReference>
<evidence type="ECO:0000259" key="1">
    <source>
        <dbReference type="SMART" id="SM01280"/>
    </source>
</evidence>
<dbReference type="GO" id="GO:0003688">
    <property type="term" value="F:DNA replication origin binding"/>
    <property type="evidence" value="ECO:0007669"/>
    <property type="project" value="TreeGrafter"/>
</dbReference>